<dbReference type="RefSeq" id="WP_408091298.1">
    <property type="nucleotide sequence ID" value="NZ_JBELPY010000009.1"/>
</dbReference>
<dbReference type="Proteomes" id="UP001629058">
    <property type="component" value="Unassembled WGS sequence"/>
</dbReference>
<evidence type="ECO:0000313" key="1">
    <source>
        <dbReference type="EMBL" id="MFL9834988.1"/>
    </source>
</evidence>
<evidence type="ECO:0000313" key="2">
    <source>
        <dbReference type="Proteomes" id="UP001629058"/>
    </source>
</evidence>
<organism evidence="1 2">
    <name type="scientific">Chryseobacterium terrae</name>
    <dbReference type="NCBI Taxonomy" id="3163299"/>
    <lineage>
        <taxon>Bacteria</taxon>
        <taxon>Pseudomonadati</taxon>
        <taxon>Bacteroidota</taxon>
        <taxon>Flavobacteriia</taxon>
        <taxon>Flavobacteriales</taxon>
        <taxon>Weeksellaceae</taxon>
        <taxon>Chryseobacterium group</taxon>
        <taxon>Chryseobacterium</taxon>
    </lineage>
</organism>
<accession>A0ABW8Y471</accession>
<reference evidence="1 2" key="1">
    <citation type="submission" date="2024-06" db="EMBL/GenBank/DDBJ databases">
        <authorList>
            <person name="Kaempfer P."/>
            <person name="Viver T."/>
        </authorList>
    </citation>
    <scope>NUCLEOTIDE SEQUENCE [LARGE SCALE GENOMIC DNA]</scope>
    <source>
        <strain evidence="1 2">ST-37</strain>
    </source>
</reference>
<keyword evidence="2" id="KW-1185">Reference proteome</keyword>
<protein>
    <submittedName>
        <fullName evidence="1">Uncharacterized protein</fullName>
    </submittedName>
</protein>
<sequence>MNITVAKSWQELNEWQLQEIIDLYLHHLDANPEKTFEKMIIILFQKKKGFWNRLRLWKIIKQVPISTLSEFGEFLLQPPKLHSFPEVENLLKPADRFGDLCIKQFSFMDQFFHQWMENKDDKALRRLCASIYRLSEDFDEQSLAKISKYTDKLSVKERQVIGFTYLSCYHHLAEQFPKIYPKPKKTEEEKENTPKPVKKVHLPFSEIIINMVMNDETKSLGNFHETNKTRIYEFMNVFTKIIIRDQKKAEEYAKRK</sequence>
<comment type="caution">
    <text evidence="1">The sequence shown here is derived from an EMBL/GenBank/DDBJ whole genome shotgun (WGS) entry which is preliminary data.</text>
</comment>
<name>A0ABW8Y471_9FLAO</name>
<gene>
    <name evidence="1" type="ORF">ABS765_13240</name>
</gene>
<dbReference type="EMBL" id="JBELPY010000009">
    <property type="protein sequence ID" value="MFL9834988.1"/>
    <property type="molecule type" value="Genomic_DNA"/>
</dbReference>
<proteinExistence type="predicted"/>